<dbReference type="UniPathway" id="UPA00251">
    <property type="reaction ID" value="UER00322"/>
</dbReference>
<comment type="similarity">
    <text evidence="2">Belongs to the aerobic coproporphyrinogen-III oxidase family.</text>
</comment>
<dbReference type="EMBL" id="WVUK01000050">
    <property type="protein sequence ID" value="KAF7495149.1"/>
    <property type="molecule type" value="Genomic_DNA"/>
</dbReference>
<dbReference type="GO" id="GO:0004109">
    <property type="term" value="F:coproporphyrinogen oxidase activity"/>
    <property type="evidence" value="ECO:0007669"/>
    <property type="project" value="UniProtKB-EC"/>
</dbReference>
<evidence type="ECO:0000313" key="12">
    <source>
        <dbReference type="Proteomes" id="UP000616769"/>
    </source>
</evidence>
<dbReference type="GO" id="GO:0006782">
    <property type="term" value="P:protoporphyrinogen IX biosynthetic process"/>
    <property type="evidence" value="ECO:0007669"/>
    <property type="project" value="UniProtKB-UniPathway"/>
</dbReference>
<dbReference type="GO" id="GO:0005737">
    <property type="term" value="C:cytoplasm"/>
    <property type="evidence" value="ECO:0007669"/>
    <property type="project" value="TreeGrafter"/>
</dbReference>
<comment type="subunit">
    <text evidence="3">Homodimer.</text>
</comment>
<dbReference type="InterPro" id="IPR036406">
    <property type="entry name" value="Coprogen_oxidase_aer_sf"/>
</dbReference>
<sequence length="402" mass="46853">MNVRMRCFGLAMIKLAKNYVDSKRWFYHQNAIIKKSTKTGPILAFSLGSLFSFSSSSKSESYNDCYEFMSEPITPINELVENVKKGSMRHLFELFVLQVQREFCMGLQSMETKYTDEIDDEKIKHFQSDRWVRKEGGGGITCIMQDSSVFEKAGVNISVVHGLLPPQAAAQMRSRGKSISETDTLNFYAVGVSSVVHPRNPNVPTLHFNFRYFEIEAPGNERWWWFGGGTDMTPYILNESDVKHFHRLLKQACDKHDSKYYPQFKQWCDKYFFITHRGESRGVGGLFFDDIDYPDQPKAFAFIKDCARVLVPSYIPIIDRNTTKPYSYADRQWQLLRRGRYVEFNLIYDRGTKFGLMTPGARYESILMSLPLTARWEYQHQIEPDSKEYALMEILKNPREWV</sequence>
<dbReference type="Gene3D" id="3.40.1500.10">
    <property type="entry name" value="Coproporphyrinogen III oxidase, aerobic"/>
    <property type="match status" value="1"/>
</dbReference>
<dbReference type="PROSITE" id="PS01021">
    <property type="entry name" value="COPROGEN_OXIDASE"/>
    <property type="match status" value="1"/>
</dbReference>
<dbReference type="Pfam" id="PF01218">
    <property type="entry name" value="Coprogen_oxidas"/>
    <property type="match status" value="1"/>
</dbReference>
<evidence type="ECO:0000256" key="4">
    <source>
        <dbReference type="ARBA" id="ARBA00012869"/>
    </source>
</evidence>
<dbReference type="Proteomes" id="UP000616769">
    <property type="component" value="Unassembled WGS sequence"/>
</dbReference>
<accession>A0A131ZU43</accession>
<dbReference type="PANTHER" id="PTHR10755:SF0">
    <property type="entry name" value="OXYGEN-DEPENDENT COPROPORPHYRINOGEN-III OXIDASE, MITOCHONDRIAL"/>
    <property type="match status" value="1"/>
</dbReference>
<dbReference type="InterPro" id="IPR001260">
    <property type="entry name" value="Coprogen_oxidase_aer"/>
</dbReference>
<evidence type="ECO:0000256" key="7">
    <source>
        <dbReference type="ARBA" id="ARBA00023244"/>
    </source>
</evidence>
<keyword evidence="5" id="KW-0560">Oxidoreductase</keyword>
<evidence type="ECO:0000256" key="2">
    <source>
        <dbReference type="ARBA" id="ARBA00010644"/>
    </source>
</evidence>
<evidence type="ECO:0000313" key="11">
    <source>
        <dbReference type="Proteomes" id="UP000070412"/>
    </source>
</evidence>
<dbReference type="OrthoDB" id="15318at2759"/>
<dbReference type="PRINTS" id="PR00073">
    <property type="entry name" value="COPRGNOXDASE"/>
</dbReference>
<keyword evidence="6" id="KW-0350">Heme biosynthesis</keyword>
<dbReference type="NCBIfam" id="NF003727">
    <property type="entry name" value="PRK05330.1"/>
    <property type="match status" value="1"/>
</dbReference>
<dbReference type="EC" id="1.3.3.3" evidence="4"/>
<evidence type="ECO:0000256" key="3">
    <source>
        <dbReference type="ARBA" id="ARBA00011738"/>
    </source>
</evidence>
<evidence type="ECO:0000313" key="8">
    <source>
        <dbReference type="EMBL" id="KAF7495149.1"/>
    </source>
</evidence>
<dbReference type="FunFam" id="3.40.1500.10:FF:000002">
    <property type="entry name" value="oxygen-dependent coproporphyrinogen-III oxidase, mitochondrial"/>
    <property type="match status" value="1"/>
</dbReference>
<dbReference type="PIRSF" id="PIRSF000166">
    <property type="entry name" value="Coproporphyri_ox"/>
    <property type="match status" value="1"/>
</dbReference>
<reference evidence="11" key="2">
    <citation type="journal article" date="2020" name="PLoS Negl. Trop. Dis.">
        <title>High-quality nuclear genome for Sarcoptes scabiei-A critical resource for a neglected parasite.</title>
        <authorList>
            <person name="Korhonen P.K."/>
            <person name="Gasser R.B."/>
            <person name="Ma G."/>
            <person name="Wang T."/>
            <person name="Stroehlein A.J."/>
            <person name="Young N.D."/>
            <person name="Ang C.S."/>
            <person name="Fernando D.D."/>
            <person name="Lu H.C."/>
            <person name="Taylor S."/>
            <person name="Reynolds S.L."/>
            <person name="Mofiz E."/>
            <person name="Najaraj S.H."/>
            <person name="Gowda H."/>
            <person name="Madugundu A."/>
            <person name="Renuse S."/>
            <person name="Holt D."/>
            <person name="Pandey A."/>
            <person name="Papenfuss A.T."/>
            <person name="Fischer K."/>
        </authorList>
    </citation>
    <scope>NUCLEOTIDE SEQUENCE [LARGE SCALE GENOMIC DNA]</scope>
</reference>
<keyword evidence="7" id="KW-0627">Porphyrin biosynthesis</keyword>
<proteinExistence type="inferred from homology"/>
<name>A0A131ZU43_SARSC</name>
<evidence type="ECO:0000256" key="1">
    <source>
        <dbReference type="ARBA" id="ARBA00005168"/>
    </source>
</evidence>
<evidence type="ECO:0000256" key="6">
    <source>
        <dbReference type="ARBA" id="ARBA00023133"/>
    </source>
</evidence>
<gene>
    <name evidence="9" type="ORF">QR98_0002150</name>
    <name evidence="8" type="ORF">SSS_8606</name>
</gene>
<dbReference type="EMBL" id="JXLN01000171">
    <property type="protein sequence ID" value="KPL97004.1"/>
    <property type="molecule type" value="Genomic_DNA"/>
</dbReference>
<reference evidence="8" key="3">
    <citation type="submission" date="2020-01" db="EMBL/GenBank/DDBJ databases">
        <authorList>
            <person name="Korhonen P.K.K."/>
            <person name="Guangxu M.G."/>
            <person name="Wang T.W."/>
            <person name="Stroehlein A.J.S."/>
            <person name="Young N.D."/>
            <person name="Ang C.-S.A."/>
            <person name="Fernando D.W.F."/>
            <person name="Lu H.L."/>
            <person name="Taylor S.T."/>
            <person name="Ehtesham M.E.M."/>
            <person name="Najaraj S.H.N."/>
            <person name="Harsha G.H.G."/>
            <person name="Madugundu A.M."/>
            <person name="Renuse S.R."/>
            <person name="Holt D.H."/>
            <person name="Pandey A.P."/>
            <person name="Papenfuss A.P."/>
            <person name="Gasser R.B.G."/>
            <person name="Fischer K.F."/>
        </authorList>
    </citation>
    <scope>NUCLEOTIDE SEQUENCE</scope>
    <source>
        <strain evidence="8">SSS_KF_BRIS2020</strain>
    </source>
</reference>
<dbReference type="Proteomes" id="UP000070412">
    <property type="component" value="Unassembled WGS sequence"/>
</dbReference>
<dbReference type="AlphaFoldDB" id="A0A131ZU43"/>
<evidence type="ECO:0000313" key="9">
    <source>
        <dbReference type="EMBL" id="KPL97004.1"/>
    </source>
</evidence>
<dbReference type="SUPFAM" id="SSF102886">
    <property type="entry name" value="Coproporphyrinogen III oxidase"/>
    <property type="match status" value="1"/>
</dbReference>
<dbReference type="EnsemblMetazoa" id="SSS_8606s_mrna">
    <property type="protein sequence ID" value="KAF7495149.1"/>
    <property type="gene ID" value="SSS_8606"/>
</dbReference>
<keyword evidence="11" id="KW-1185">Reference proteome</keyword>
<comment type="pathway">
    <text evidence="1">Porphyrin-containing compound metabolism; protoporphyrin-IX biosynthesis; protoporphyrinogen-IX from coproporphyrinogen-III (O2 route): step 1/1.</text>
</comment>
<dbReference type="InterPro" id="IPR018375">
    <property type="entry name" value="Coprogen_oxidase_CS"/>
</dbReference>
<dbReference type="PANTHER" id="PTHR10755">
    <property type="entry name" value="COPROPORPHYRINOGEN III OXIDASE, MITOCHONDRIAL"/>
    <property type="match status" value="1"/>
</dbReference>
<protein>
    <recommendedName>
        <fullName evidence="4">coproporphyrinogen oxidase</fullName>
        <ecNumber evidence="4">1.3.3.3</ecNumber>
    </recommendedName>
</protein>
<organism evidence="9 12">
    <name type="scientific">Sarcoptes scabiei</name>
    <name type="common">Itch mite</name>
    <name type="synonym">Acarus scabiei</name>
    <dbReference type="NCBI Taxonomy" id="52283"/>
    <lineage>
        <taxon>Eukaryota</taxon>
        <taxon>Metazoa</taxon>
        <taxon>Ecdysozoa</taxon>
        <taxon>Arthropoda</taxon>
        <taxon>Chelicerata</taxon>
        <taxon>Arachnida</taxon>
        <taxon>Acari</taxon>
        <taxon>Acariformes</taxon>
        <taxon>Sarcoptiformes</taxon>
        <taxon>Astigmata</taxon>
        <taxon>Psoroptidia</taxon>
        <taxon>Sarcoptoidea</taxon>
        <taxon>Sarcoptidae</taxon>
        <taxon>Sarcoptinae</taxon>
        <taxon>Sarcoptes</taxon>
    </lineage>
</organism>
<evidence type="ECO:0000256" key="5">
    <source>
        <dbReference type="ARBA" id="ARBA00023002"/>
    </source>
</evidence>
<evidence type="ECO:0000313" key="10">
    <source>
        <dbReference type="EnsemblMetazoa" id="KAF7495149.1"/>
    </source>
</evidence>
<reference evidence="10" key="4">
    <citation type="submission" date="2022-06" db="UniProtKB">
        <authorList>
            <consortium name="EnsemblMetazoa"/>
        </authorList>
    </citation>
    <scope>IDENTIFICATION</scope>
</reference>
<reference evidence="9 12" key="1">
    <citation type="journal article" date="2015" name="Parasit. Vectors">
        <title>Draft genome of the scabies mite.</title>
        <authorList>
            <person name="Rider S.D.Jr."/>
            <person name="Morgan M.S."/>
            <person name="Arlian L.G."/>
        </authorList>
    </citation>
    <scope>NUCLEOTIDE SEQUENCE [LARGE SCALE GENOMIC DNA]</scope>
    <source>
        <strain evidence="9">Arlian Lab</strain>
    </source>
</reference>
<dbReference type="VEuPathDB" id="VectorBase:SSCA003833"/>